<protein>
    <submittedName>
        <fullName evidence="1">Uncharacterized protein</fullName>
    </submittedName>
</protein>
<dbReference type="EMBL" id="MNBE01000701">
    <property type="protein sequence ID" value="OKO95946.1"/>
    <property type="molecule type" value="Genomic_DNA"/>
</dbReference>
<sequence length="292" mass="33816">MNIPGSGGMFFHQVSAILELQKIFSVNEDTDLSASEYFVVCLYRVLLRDFNDIPDTGEAEWIRFGFCYCTTRSQRELLAHHYIQLASHASLNQIAEAWKSDELLELMATKDIDTSSLLSHGIYPRRPSPETIGIYRLMSEVTHILNGCAICPCNSFSCQFHSKEEPSLCLESEIDYGFHETNTWERWQLLNFYSSLFKNPKFHPRELQKARRDPDTKVFEAYIESLVPGFRRALINEHLTDAMFPKFARMEFKGEHPFCNCAIHSMVVSEGTNLGPIGYFRQMRDERNREQT</sequence>
<dbReference type="AlphaFoldDB" id="A0A1Q5T6S1"/>
<gene>
    <name evidence="1" type="ORF">PENSUB_10967</name>
</gene>
<name>A0A1Q5T6S1_9EURO</name>
<accession>A0A1Q5T6S1</accession>
<evidence type="ECO:0000313" key="2">
    <source>
        <dbReference type="Proteomes" id="UP000186955"/>
    </source>
</evidence>
<keyword evidence="2" id="KW-1185">Reference proteome</keyword>
<evidence type="ECO:0000313" key="1">
    <source>
        <dbReference type="EMBL" id="OKO95946.1"/>
    </source>
</evidence>
<organism evidence="1 2">
    <name type="scientific">Penicillium subrubescens</name>
    <dbReference type="NCBI Taxonomy" id="1316194"/>
    <lineage>
        <taxon>Eukaryota</taxon>
        <taxon>Fungi</taxon>
        <taxon>Dikarya</taxon>
        <taxon>Ascomycota</taxon>
        <taxon>Pezizomycotina</taxon>
        <taxon>Eurotiomycetes</taxon>
        <taxon>Eurotiomycetidae</taxon>
        <taxon>Eurotiales</taxon>
        <taxon>Aspergillaceae</taxon>
        <taxon>Penicillium</taxon>
    </lineage>
</organism>
<proteinExistence type="predicted"/>
<dbReference type="Proteomes" id="UP000186955">
    <property type="component" value="Unassembled WGS sequence"/>
</dbReference>
<reference evidence="1 2" key="1">
    <citation type="submission" date="2016-10" db="EMBL/GenBank/DDBJ databases">
        <title>Genome sequence of the ascomycete fungus Penicillium subrubescens.</title>
        <authorList>
            <person name="De Vries R.P."/>
            <person name="Peng M."/>
            <person name="Dilokpimol A."/>
            <person name="Hilden K."/>
            <person name="Makela M.R."/>
            <person name="Grigoriev I."/>
            <person name="Riley R."/>
            <person name="Granchi Z."/>
        </authorList>
    </citation>
    <scope>NUCLEOTIDE SEQUENCE [LARGE SCALE GENOMIC DNA]</scope>
    <source>
        <strain evidence="1 2">CBS 132785</strain>
    </source>
</reference>
<comment type="caution">
    <text evidence="1">The sequence shown here is derived from an EMBL/GenBank/DDBJ whole genome shotgun (WGS) entry which is preliminary data.</text>
</comment>